<dbReference type="AlphaFoldDB" id="A0A6N6MFL0"/>
<dbReference type="Gene3D" id="1.10.1740.10">
    <property type="match status" value="1"/>
</dbReference>
<dbReference type="InterPro" id="IPR013325">
    <property type="entry name" value="RNA_pol_sigma_r2"/>
</dbReference>
<dbReference type="PANTHER" id="PTHR43133:SF46">
    <property type="entry name" value="RNA POLYMERASE SIGMA-70 FACTOR ECF SUBFAMILY"/>
    <property type="match status" value="1"/>
</dbReference>
<comment type="similarity">
    <text evidence="1">Belongs to the sigma-70 factor family. ECF subfamily.</text>
</comment>
<keyword evidence="8" id="KW-1185">Reference proteome</keyword>
<dbReference type="Proteomes" id="UP000441333">
    <property type="component" value="Unassembled WGS sequence"/>
</dbReference>
<reference evidence="7 8" key="1">
    <citation type="submission" date="2019-09" db="EMBL/GenBank/DDBJ databases">
        <authorList>
            <person name="Cao W.R."/>
        </authorList>
    </citation>
    <scope>NUCLEOTIDE SEQUENCE [LARGE SCALE GENOMIC DNA]</scope>
    <source>
        <strain evidence="7 8">B1N29</strain>
    </source>
</reference>
<dbReference type="NCBIfam" id="TIGR02937">
    <property type="entry name" value="sigma70-ECF"/>
    <property type="match status" value="1"/>
</dbReference>
<protein>
    <submittedName>
        <fullName evidence="7">RNA polymerase sigma-70 factor</fullName>
    </submittedName>
</protein>
<evidence type="ECO:0000256" key="4">
    <source>
        <dbReference type="ARBA" id="ARBA00023163"/>
    </source>
</evidence>
<dbReference type="Pfam" id="PF04542">
    <property type="entry name" value="Sigma70_r2"/>
    <property type="match status" value="1"/>
</dbReference>
<evidence type="ECO:0000313" key="7">
    <source>
        <dbReference type="EMBL" id="KAB1067729.1"/>
    </source>
</evidence>
<feature type="domain" description="RNA polymerase sigma factor 70 region 4 type 2" evidence="6">
    <location>
        <begin position="117"/>
        <end position="167"/>
    </location>
</feature>
<organism evidence="7 8">
    <name type="scientific">Pseudotamlana haliotis</name>
    <dbReference type="NCBI Taxonomy" id="2614804"/>
    <lineage>
        <taxon>Bacteria</taxon>
        <taxon>Pseudomonadati</taxon>
        <taxon>Bacteroidota</taxon>
        <taxon>Flavobacteriia</taxon>
        <taxon>Flavobacteriales</taxon>
        <taxon>Flavobacteriaceae</taxon>
        <taxon>Pseudotamlana</taxon>
    </lineage>
</organism>
<evidence type="ECO:0000256" key="1">
    <source>
        <dbReference type="ARBA" id="ARBA00010641"/>
    </source>
</evidence>
<dbReference type="SUPFAM" id="SSF88659">
    <property type="entry name" value="Sigma3 and sigma4 domains of RNA polymerase sigma factors"/>
    <property type="match status" value="1"/>
</dbReference>
<gene>
    <name evidence="7" type="ORF">F6U93_08980</name>
</gene>
<dbReference type="InterPro" id="IPR014327">
    <property type="entry name" value="RNA_pol_sigma70_bacteroid"/>
</dbReference>
<name>A0A6N6MFL0_9FLAO</name>
<comment type="caution">
    <text evidence="7">The sequence shown here is derived from an EMBL/GenBank/DDBJ whole genome shotgun (WGS) entry which is preliminary data.</text>
</comment>
<dbReference type="InterPro" id="IPR036388">
    <property type="entry name" value="WH-like_DNA-bd_sf"/>
</dbReference>
<feature type="domain" description="RNA polymerase sigma-70 region 2" evidence="5">
    <location>
        <begin position="22"/>
        <end position="84"/>
    </location>
</feature>
<keyword evidence="4" id="KW-0804">Transcription</keyword>
<dbReference type="GO" id="GO:0006352">
    <property type="term" value="P:DNA-templated transcription initiation"/>
    <property type="evidence" value="ECO:0007669"/>
    <property type="project" value="InterPro"/>
</dbReference>
<evidence type="ECO:0000259" key="6">
    <source>
        <dbReference type="Pfam" id="PF08281"/>
    </source>
</evidence>
<evidence type="ECO:0000256" key="3">
    <source>
        <dbReference type="ARBA" id="ARBA00023082"/>
    </source>
</evidence>
<proteinExistence type="inferred from homology"/>
<dbReference type="InterPro" id="IPR039425">
    <property type="entry name" value="RNA_pol_sigma-70-like"/>
</dbReference>
<sequence>MSQTKEVHNLSLKAYKDVFDSLYASLCIFAKSYVNNLDIAKDLVQDVFIKVWEDKIAFKNELAVKSYLYTSVKNRALDYLKSKRYKETDHMSVIELDVLNKESFYLKEVVIEEASSRIEEAINTLPNKCAQIIRLSIKEYSNNEIATHLEISVNTVKAQKKIAYKRLRPLLKDYFVFIAFVFNFSD</sequence>
<evidence type="ECO:0000259" key="5">
    <source>
        <dbReference type="Pfam" id="PF04542"/>
    </source>
</evidence>
<dbReference type="Gene3D" id="1.10.10.10">
    <property type="entry name" value="Winged helix-like DNA-binding domain superfamily/Winged helix DNA-binding domain"/>
    <property type="match status" value="1"/>
</dbReference>
<dbReference type="InterPro" id="IPR007627">
    <property type="entry name" value="RNA_pol_sigma70_r2"/>
</dbReference>
<dbReference type="PANTHER" id="PTHR43133">
    <property type="entry name" value="RNA POLYMERASE ECF-TYPE SIGMA FACTO"/>
    <property type="match status" value="1"/>
</dbReference>
<dbReference type="InterPro" id="IPR014284">
    <property type="entry name" value="RNA_pol_sigma-70_dom"/>
</dbReference>
<dbReference type="SUPFAM" id="SSF88946">
    <property type="entry name" value="Sigma2 domain of RNA polymerase sigma factors"/>
    <property type="match status" value="1"/>
</dbReference>
<dbReference type="NCBIfam" id="TIGR02985">
    <property type="entry name" value="Sig70_bacteroi1"/>
    <property type="match status" value="1"/>
</dbReference>
<dbReference type="RefSeq" id="WP_150938981.1">
    <property type="nucleotide sequence ID" value="NZ_WAAT01000044.1"/>
</dbReference>
<dbReference type="Pfam" id="PF08281">
    <property type="entry name" value="Sigma70_r4_2"/>
    <property type="match status" value="1"/>
</dbReference>
<accession>A0A6N6MFL0</accession>
<dbReference type="InterPro" id="IPR013249">
    <property type="entry name" value="RNA_pol_sigma70_r4_t2"/>
</dbReference>
<evidence type="ECO:0000313" key="8">
    <source>
        <dbReference type="Proteomes" id="UP000441333"/>
    </source>
</evidence>
<dbReference type="InterPro" id="IPR013324">
    <property type="entry name" value="RNA_pol_sigma_r3/r4-like"/>
</dbReference>
<dbReference type="GO" id="GO:0016987">
    <property type="term" value="F:sigma factor activity"/>
    <property type="evidence" value="ECO:0007669"/>
    <property type="project" value="UniProtKB-KW"/>
</dbReference>
<keyword evidence="2" id="KW-0805">Transcription regulation</keyword>
<dbReference type="EMBL" id="WAAT01000044">
    <property type="protein sequence ID" value="KAB1067729.1"/>
    <property type="molecule type" value="Genomic_DNA"/>
</dbReference>
<evidence type="ECO:0000256" key="2">
    <source>
        <dbReference type="ARBA" id="ARBA00023015"/>
    </source>
</evidence>
<dbReference type="GO" id="GO:0003677">
    <property type="term" value="F:DNA binding"/>
    <property type="evidence" value="ECO:0007669"/>
    <property type="project" value="InterPro"/>
</dbReference>
<keyword evidence="3" id="KW-0731">Sigma factor</keyword>